<proteinExistence type="predicted"/>
<dbReference type="PANTHER" id="PTHR47660:SF2">
    <property type="entry name" value="TRANSCRIPTION FACTOR WITH C2H2 AND ZN(2)-CYS(6) DNA BINDING DOMAIN (EUROFUNG)"/>
    <property type="match status" value="1"/>
</dbReference>
<sequence length="698" mass="77949">MADSQSSVPPILQEATMPEMGSAAIHEDEAGSNGSYVLPEVFPDFAQSAPCSGPDMLSLLDWNYPDNLDDFDMTCWPSTGWFPPTEPPNFHFDGLSPLGRSLSQTQPLEASASSKDDPLHKHLRIPGGSRNADEEEHYPMLWPATQPKHLTLPRLGPSKSSNPLSSYIGLPSIGSRGASILQDILEAPFEQSIWPAASIPSFPTPQQLDHCIDLYFAHFDKWVPIIHQPSFDPAKEPVLTLVLIMIGACYTDFEGAAAFSIALSEFIRRLLVFMAEHDPRFVRTEYYISAQLLNSVFGFASGSQRLYELAESSRGALVNYARCMGLFDPHHTAQKSKDHSDTQSRWESWICAERALRMGWAIFAYDAASAGMRNARPYILLNELKLDLPCLTKHWKAASKQAWAAIHPWTEQCPRTDSFQSCISRVVEHPASAHSVYDDDYVRFIILTVLTRMVWDNKEATTHQAAMHLSTYDALLKGRAELLQILDDFASPITGYYPSAIAEPSNEYTVQHWLQVGIAHGLAEGVVICDLFGIMLWQDDSRAIPARNRILRWCRENPRNPRALLYTCAQGLMITRLYPCNHPQEAYNIFHCGLICFILSTLLLADYQAKAISESPGSPFPVCKLDWQGAPDGPEVIAIRDWIENGTPSLVRMHGVPEVFSEPGPRQILQQTADVLSKVSVWGIKHILLNAVRGLLHD</sequence>
<keyword evidence="4" id="KW-0804">Transcription</keyword>
<evidence type="ECO:0000259" key="7">
    <source>
        <dbReference type="Pfam" id="PF04082"/>
    </source>
</evidence>
<dbReference type="PANTHER" id="PTHR47660">
    <property type="entry name" value="TRANSCRIPTION FACTOR WITH C2H2 AND ZN(2)-CYS(6) DNA BINDING DOMAIN (EUROFUNG)-RELATED-RELATED"/>
    <property type="match status" value="1"/>
</dbReference>
<evidence type="ECO:0000313" key="9">
    <source>
        <dbReference type="Proteomes" id="UP000053411"/>
    </source>
</evidence>
<name>A0A0D2I9B0_9EURO</name>
<dbReference type="GO" id="GO:0006351">
    <property type="term" value="P:DNA-templated transcription"/>
    <property type="evidence" value="ECO:0007669"/>
    <property type="project" value="InterPro"/>
</dbReference>
<evidence type="ECO:0000256" key="3">
    <source>
        <dbReference type="ARBA" id="ARBA00023015"/>
    </source>
</evidence>
<keyword evidence="5" id="KW-0539">Nucleus</keyword>
<keyword evidence="1" id="KW-0479">Metal-binding</keyword>
<organism evidence="8 9">
    <name type="scientific">Fonsecaea multimorphosa CBS 102226</name>
    <dbReference type="NCBI Taxonomy" id="1442371"/>
    <lineage>
        <taxon>Eukaryota</taxon>
        <taxon>Fungi</taxon>
        <taxon>Dikarya</taxon>
        <taxon>Ascomycota</taxon>
        <taxon>Pezizomycotina</taxon>
        <taxon>Eurotiomycetes</taxon>
        <taxon>Chaetothyriomycetidae</taxon>
        <taxon>Chaetothyriales</taxon>
        <taxon>Herpotrichiellaceae</taxon>
        <taxon>Fonsecaea</taxon>
    </lineage>
</organism>
<protein>
    <recommendedName>
        <fullName evidence="7">Xylanolytic transcriptional activator regulatory domain-containing protein</fullName>
    </recommendedName>
</protein>
<evidence type="ECO:0000256" key="1">
    <source>
        <dbReference type="ARBA" id="ARBA00022723"/>
    </source>
</evidence>
<keyword evidence="3" id="KW-0805">Transcription regulation</keyword>
<evidence type="ECO:0000256" key="6">
    <source>
        <dbReference type="SAM" id="MobiDB-lite"/>
    </source>
</evidence>
<reference evidence="8 9" key="1">
    <citation type="submission" date="2015-01" db="EMBL/GenBank/DDBJ databases">
        <title>The Genome Sequence of Fonsecaea multimorphosa CBS 102226.</title>
        <authorList>
            <consortium name="The Broad Institute Genomics Platform"/>
            <person name="Cuomo C."/>
            <person name="de Hoog S."/>
            <person name="Gorbushina A."/>
            <person name="Stielow B."/>
            <person name="Teixiera M."/>
            <person name="Abouelleil A."/>
            <person name="Chapman S.B."/>
            <person name="Priest M."/>
            <person name="Young S.K."/>
            <person name="Wortman J."/>
            <person name="Nusbaum C."/>
            <person name="Birren B."/>
        </authorList>
    </citation>
    <scope>NUCLEOTIDE SEQUENCE [LARGE SCALE GENOMIC DNA]</scope>
    <source>
        <strain evidence="8 9">CBS 102226</strain>
    </source>
</reference>
<feature type="compositionally biased region" description="Polar residues" evidence="6">
    <location>
        <begin position="101"/>
        <end position="113"/>
    </location>
</feature>
<evidence type="ECO:0000256" key="2">
    <source>
        <dbReference type="ARBA" id="ARBA00022833"/>
    </source>
</evidence>
<evidence type="ECO:0000256" key="4">
    <source>
        <dbReference type="ARBA" id="ARBA00023163"/>
    </source>
</evidence>
<accession>A0A0D2I9B0</accession>
<dbReference type="InterPro" id="IPR007219">
    <property type="entry name" value="XnlR_reg_dom"/>
</dbReference>
<dbReference type="GeneID" id="27716136"/>
<dbReference type="CDD" id="cd12148">
    <property type="entry name" value="fungal_TF_MHR"/>
    <property type="match status" value="1"/>
</dbReference>
<dbReference type="Proteomes" id="UP000053411">
    <property type="component" value="Unassembled WGS sequence"/>
</dbReference>
<gene>
    <name evidence="8" type="ORF">Z520_10390</name>
</gene>
<dbReference type="STRING" id="1442371.A0A0D2I9B0"/>
<dbReference type="OrthoDB" id="654211at2759"/>
<dbReference type="EMBL" id="KN848091">
    <property type="protein sequence ID" value="KIX93766.1"/>
    <property type="molecule type" value="Genomic_DNA"/>
</dbReference>
<dbReference type="GO" id="GO:0008270">
    <property type="term" value="F:zinc ion binding"/>
    <property type="evidence" value="ECO:0007669"/>
    <property type="project" value="InterPro"/>
</dbReference>
<evidence type="ECO:0000256" key="5">
    <source>
        <dbReference type="ARBA" id="ARBA00023242"/>
    </source>
</evidence>
<dbReference type="RefSeq" id="XP_016627889.1">
    <property type="nucleotide sequence ID" value="XM_016780883.1"/>
</dbReference>
<dbReference type="GO" id="GO:0003677">
    <property type="term" value="F:DNA binding"/>
    <property type="evidence" value="ECO:0007669"/>
    <property type="project" value="InterPro"/>
</dbReference>
<dbReference type="Pfam" id="PF04082">
    <property type="entry name" value="Fungal_trans"/>
    <property type="match status" value="1"/>
</dbReference>
<keyword evidence="2" id="KW-0862">Zinc</keyword>
<keyword evidence="9" id="KW-1185">Reference proteome</keyword>
<evidence type="ECO:0000313" key="8">
    <source>
        <dbReference type="EMBL" id="KIX93766.1"/>
    </source>
</evidence>
<feature type="domain" description="Xylanolytic transcriptional activator regulatory" evidence="7">
    <location>
        <begin position="212"/>
        <end position="429"/>
    </location>
</feature>
<dbReference type="VEuPathDB" id="FungiDB:Z520_10390"/>
<dbReference type="AlphaFoldDB" id="A0A0D2I9B0"/>
<feature type="region of interest" description="Disordered" evidence="6">
    <location>
        <begin position="96"/>
        <end position="134"/>
    </location>
</feature>